<evidence type="ECO:0000256" key="1">
    <source>
        <dbReference type="SAM" id="MobiDB-lite"/>
    </source>
</evidence>
<dbReference type="HOGENOM" id="CLU_2100725_0_0_1"/>
<organism evidence="2">
    <name type="scientific">Oryza glumipatula</name>
    <dbReference type="NCBI Taxonomy" id="40148"/>
    <lineage>
        <taxon>Eukaryota</taxon>
        <taxon>Viridiplantae</taxon>
        <taxon>Streptophyta</taxon>
        <taxon>Embryophyta</taxon>
        <taxon>Tracheophyta</taxon>
        <taxon>Spermatophyta</taxon>
        <taxon>Magnoliopsida</taxon>
        <taxon>Liliopsida</taxon>
        <taxon>Poales</taxon>
        <taxon>Poaceae</taxon>
        <taxon>BOP clade</taxon>
        <taxon>Oryzoideae</taxon>
        <taxon>Oryzeae</taxon>
        <taxon>Oryzinae</taxon>
        <taxon>Oryza</taxon>
    </lineage>
</organism>
<dbReference type="AlphaFoldDB" id="A0A0E0A2Q5"/>
<accession>A0A0E0A2Q5</accession>
<proteinExistence type="predicted"/>
<dbReference type="Proteomes" id="UP000026961">
    <property type="component" value="Chromosome 5"/>
</dbReference>
<feature type="region of interest" description="Disordered" evidence="1">
    <location>
        <begin position="97"/>
        <end position="116"/>
    </location>
</feature>
<dbReference type="EnsemblPlants" id="OGLUM05G27190.1">
    <property type="protein sequence ID" value="OGLUM05G27190.1"/>
    <property type="gene ID" value="OGLUM05G27190"/>
</dbReference>
<keyword evidence="3" id="KW-1185">Reference proteome</keyword>
<sequence length="116" mass="13053">MTSGNKLGKEKSSLESPLSPVSGFLWKYLRPTRKPARAPWKPESGVTLHNISIKISYDIVECNSKAECKDTADGVDQDDKLQEFFAAPHWFDILPTEEKTKGTADSLERKNNNNQE</sequence>
<reference evidence="2" key="2">
    <citation type="submission" date="2018-05" db="EMBL/GenBank/DDBJ databases">
        <title>OgluRS3 (Oryza glumaepatula Reference Sequence Version 3).</title>
        <authorList>
            <person name="Zhang J."/>
            <person name="Kudrna D."/>
            <person name="Lee S."/>
            <person name="Talag J."/>
            <person name="Welchert J."/>
            <person name="Wing R.A."/>
        </authorList>
    </citation>
    <scope>NUCLEOTIDE SEQUENCE [LARGE SCALE GENOMIC DNA]</scope>
</reference>
<reference evidence="2" key="1">
    <citation type="submission" date="2015-04" db="UniProtKB">
        <authorList>
            <consortium name="EnsemblPlants"/>
        </authorList>
    </citation>
    <scope>IDENTIFICATION</scope>
</reference>
<protein>
    <submittedName>
        <fullName evidence="2">Uncharacterized protein</fullName>
    </submittedName>
</protein>
<evidence type="ECO:0000313" key="2">
    <source>
        <dbReference type="EnsemblPlants" id="OGLUM05G27190.1"/>
    </source>
</evidence>
<name>A0A0E0A2Q5_9ORYZ</name>
<dbReference type="Gramene" id="OGLUM05G27190.1">
    <property type="protein sequence ID" value="OGLUM05G27190.1"/>
    <property type="gene ID" value="OGLUM05G27190"/>
</dbReference>
<evidence type="ECO:0000313" key="3">
    <source>
        <dbReference type="Proteomes" id="UP000026961"/>
    </source>
</evidence>